<dbReference type="Pfam" id="PF20149">
    <property type="entry name" value="DUF6532"/>
    <property type="match status" value="1"/>
</dbReference>
<feature type="region of interest" description="Disordered" evidence="1">
    <location>
        <begin position="1"/>
        <end position="20"/>
    </location>
</feature>
<feature type="compositionally biased region" description="Polar residues" evidence="1">
    <location>
        <begin position="148"/>
        <end position="157"/>
    </location>
</feature>
<accession>A0A9P7EUZ4</accession>
<evidence type="ECO:0000256" key="1">
    <source>
        <dbReference type="SAM" id="MobiDB-lite"/>
    </source>
</evidence>
<reference evidence="3" key="1">
    <citation type="journal article" date="2020" name="New Phytol.">
        <title>Comparative genomics reveals dynamic genome evolution in host specialist ectomycorrhizal fungi.</title>
        <authorList>
            <person name="Lofgren L.A."/>
            <person name="Nguyen N.H."/>
            <person name="Vilgalys R."/>
            <person name="Ruytinx J."/>
            <person name="Liao H.L."/>
            <person name="Branco S."/>
            <person name="Kuo A."/>
            <person name="LaButti K."/>
            <person name="Lipzen A."/>
            <person name="Andreopoulos W."/>
            <person name="Pangilinan J."/>
            <person name="Riley R."/>
            <person name="Hundley H."/>
            <person name="Na H."/>
            <person name="Barry K."/>
            <person name="Grigoriev I.V."/>
            <person name="Stajich J.E."/>
            <person name="Kennedy P.G."/>
        </authorList>
    </citation>
    <scope>NUCLEOTIDE SEQUENCE</scope>
    <source>
        <strain evidence="3">FC423</strain>
    </source>
</reference>
<organism evidence="3 4">
    <name type="scientific">Suillus discolor</name>
    <dbReference type="NCBI Taxonomy" id="1912936"/>
    <lineage>
        <taxon>Eukaryota</taxon>
        <taxon>Fungi</taxon>
        <taxon>Dikarya</taxon>
        <taxon>Basidiomycota</taxon>
        <taxon>Agaricomycotina</taxon>
        <taxon>Agaricomycetes</taxon>
        <taxon>Agaricomycetidae</taxon>
        <taxon>Boletales</taxon>
        <taxon>Suillineae</taxon>
        <taxon>Suillaceae</taxon>
        <taxon>Suillus</taxon>
    </lineage>
</organism>
<dbReference type="InterPro" id="IPR045341">
    <property type="entry name" value="DUF6532"/>
</dbReference>
<dbReference type="OrthoDB" id="2666141at2759"/>
<protein>
    <recommendedName>
        <fullName evidence="2">DUF6532 domain-containing protein</fullName>
    </recommendedName>
</protein>
<comment type="caution">
    <text evidence="3">The sequence shown here is derived from an EMBL/GenBank/DDBJ whole genome shotgun (WGS) entry which is preliminary data.</text>
</comment>
<keyword evidence="4" id="KW-1185">Reference proteome</keyword>
<sequence>MNRVSQKIGKKPHHKQQPISPEFLATPVETGHSWLQVGCFECMSHDPEVTGVVECCTLSGARTIFNSSELKFFGRVTDLDRCVELASLSDGVAALFLMAPITLYGGNGAASFKGSRYHSSQAAQFLAMIPPLSHQWQLGHSVDEQFENPESTTNSGGSPEMTLGDLDSEEDYSITESTYFDTSTMQALDNSDWQQLQWWTSLMESPLPQEADQDDDFSSMALAHPNYAHFYRETGQSQPTSYSQASQSGGFDWDAEIAATESYYNQTGFVDTPVAATSGGHLAHDSEMPQASGSSQRDGREMNSHLSTTRFDPPLRSNRYMPYSIPSRSLRPRASPIHDQGDMNEGSSYSLMSTTPIPTAITLPQLVTVIPQILLPPVAPQVLPPPVVPPVAPPAPTDIIFGPEVLSQVQSRSWELMKTQVVQDSFLMLSSTSITLARQSLDQTVSSYNHSDITEWSRGVAAQAHVVKMSNTVKNLRDSIKSIVWIHVISAYALLNALTLQTQTEIGIIIQNLLQHNNFLYGNINVGGQLVRVPFGHPTVRDFIRHLLFHDPNYQRYTSGPTRNI</sequence>
<feature type="region of interest" description="Disordered" evidence="1">
    <location>
        <begin position="323"/>
        <end position="342"/>
    </location>
</feature>
<evidence type="ECO:0000259" key="2">
    <source>
        <dbReference type="Pfam" id="PF20149"/>
    </source>
</evidence>
<proteinExistence type="predicted"/>
<evidence type="ECO:0000313" key="4">
    <source>
        <dbReference type="Proteomes" id="UP000823399"/>
    </source>
</evidence>
<evidence type="ECO:0000313" key="3">
    <source>
        <dbReference type="EMBL" id="KAG2090112.1"/>
    </source>
</evidence>
<dbReference type="AlphaFoldDB" id="A0A9P7EUZ4"/>
<dbReference type="GeneID" id="64696666"/>
<gene>
    <name evidence="3" type="ORF">F5147DRAFT_658245</name>
</gene>
<name>A0A9P7EUZ4_9AGAM</name>
<feature type="region of interest" description="Disordered" evidence="1">
    <location>
        <begin position="275"/>
        <end position="313"/>
    </location>
</feature>
<dbReference type="Proteomes" id="UP000823399">
    <property type="component" value="Unassembled WGS sequence"/>
</dbReference>
<feature type="domain" description="DUF6532" evidence="2">
    <location>
        <begin position="434"/>
        <end position="553"/>
    </location>
</feature>
<feature type="region of interest" description="Disordered" evidence="1">
    <location>
        <begin position="146"/>
        <end position="165"/>
    </location>
</feature>
<dbReference type="RefSeq" id="XP_041286110.1">
    <property type="nucleotide sequence ID" value="XM_041434407.1"/>
</dbReference>
<dbReference type="EMBL" id="JABBWM010000106">
    <property type="protein sequence ID" value="KAG2090112.1"/>
    <property type="molecule type" value="Genomic_DNA"/>
</dbReference>